<dbReference type="PROSITE" id="PS51729">
    <property type="entry name" value="GNAT_YJDJ"/>
    <property type="match status" value="1"/>
</dbReference>
<dbReference type="RefSeq" id="WP_047809098.1">
    <property type="nucleotide sequence ID" value="NZ_LDZY01000004.1"/>
</dbReference>
<evidence type="ECO:0000313" key="2">
    <source>
        <dbReference type="EMBL" id="KLU66522.1"/>
    </source>
</evidence>
<comment type="caution">
    <text evidence="2">The sequence shown here is derived from an EMBL/GenBank/DDBJ whole genome shotgun (WGS) entry which is preliminary data.</text>
</comment>
<dbReference type="SUPFAM" id="SSF55729">
    <property type="entry name" value="Acyl-CoA N-acyltransferases (Nat)"/>
    <property type="match status" value="1"/>
</dbReference>
<dbReference type="InterPro" id="IPR031165">
    <property type="entry name" value="GNAT_YJDJ"/>
</dbReference>
<evidence type="ECO:0000313" key="3">
    <source>
        <dbReference type="Proteomes" id="UP000036356"/>
    </source>
</evidence>
<dbReference type="EMBL" id="LDZY01000004">
    <property type="protein sequence ID" value="KLU66522.1"/>
    <property type="molecule type" value="Genomic_DNA"/>
</dbReference>
<organism evidence="2 3">
    <name type="scientific">Desulfosporosinus acididurans</name>
    <dbReference type="NCBI Taxonomy" id="476652"/>
    <lineage>
        <taxon>Bacteria</taxon>
        <taxon>Bacillati</taxon>
        <taxon>Bacillota</taxon>
        <taxon>Clostridia</taxon>
        <taxon>Eubacteriales</taxon>
        <taxon>Desulfitobacteriaceae</taxon>
        <taxon>Desulfosporosinus</taxon>
    </lineage>
</organism>
<protein>
    <recommendedName>
        <fullName evidence="1">N-acetyltransferase domain-containing protein</fullName>
    </recommendedName>
</protein>
<dbReference type="Pfam" id="PF14542">
    <property type="entry name" value="Acetyltransf_CG"/>
    <property type="match status" value="1"/>
</dbReference>
<dbReference type="Proteomes" id="UP000036356">
    <property type="component" value="Unassembled WGS sequence"/>
</dbReference>
<dbReference type="PANTHER" id="PTHR31435">
    <property type="entry name" value="PROTEIN NATD1"/>
    <property type="match status" value="1"/>
</dbReference>
<accession>A0A0J1FTC7</accession>
<dbReference type="PANTHER" id="PTHR31435:SF9">
    <property type="entry name" value="PROTEIN NATD1"/>
    <property type="match status" value="1"/>
</dbReference>
<sequence>MNWKYEDRRIYATDEKGELMCEATFVSKENGDLDIDHTYVNPSLRGQGMAGKMMQVVADYLREKGLKASATCSYANSWLKRHEEGYADILSKDMVDQAVACKINSKH</sequence>
<name>A0A0J1FTC7_9FIRM</name>
<dbReference type="InterPro" id="IPR045057">
    <property type="entry name" value="Gcn5-rel_NAT"/>
</dbReference>
<keyword evidence="3" id="KW-1185">Reference proteome</keyword>
<reference evidence="2 3" key="1">
    <citation type="submission" date="2015-06" db="EMBL/GenBank/DDBJ databases">
        <title>Draft genome of the moderately acidophilic sulfate reducer Candidatus Desulfosporosinus acididurans strain M1.</title>
        <authorList>
            <person name="Poehlein A."/>
            <person name="Petzsch P."/>
            <person name="Johnson B.D."/>
            <person name="Schloemann M."/>
            <person name="Daniel R."/>
            <person name="Muehling M."/>
        </authorList>
    </citation>
    <scope>NUCLEOTIDE SEQUENCE [LARGE SCALE GENOMIC DNA]</scope>
    <source>
        <strain evidence="2 3">M1</strain>
    </source>
</reference>
<dbReference type="PATRIC" id="fig|476652.3.peg.1218"/>
<evidence type="ECO:0000259" key="1">
    <source>
        <dbReference type="PROSITE" id="PS51729"/>
    </source>
</evidence>
<dbReference type="Gene3D" id="3.40.630.30">
    <property type="match status" value="1"/>
</dbReference>
<dbReference type="STRING" id="476652.DEAC_c11880"/>
<feature type="domain" description="N-acetyltransferase" evidence="1">
    <location>
        <begin position="2"/>
        <end position="91"/>
    </location>
</feature>
<dbReference type="AlphaFoldDB" id="A0A0J1FTC7"/>
<gene>
    <name evidence="2" type="ORF">DEAC_c11880</name>
</gene>
<dbReference type="InterPro" id="IPR016181">
    <property type="entry name" value="Acyl_CoA_acyltransferase"/>
</dbReference>
<dbReference type="CDD" id="cd04301">
    <property type="entry name" value="NAT_SF"/>
    <property type="match status" value="1"/>
</dbReference>
<proteinExistence type="predicted"/>